<dbReference type="STRING" id="5098.A0A507QUF7"/>
<sequence length="996" mass="112641">MIRFSSDFRFRLSLGVFILSCILLTTSYRTTFVFDHPINSAVLACVLAASVLLFLGIPGAHNSHSSKLSHAFVAEYLETLDVRLPAIGCARGIRIVRIQEWIKVALVACIVLCVRIELYRQITVYNECAPTGYAYAIPFLISLYDYFRDQRSRQVEDYTLPSEQLANAHLRILVTSYRRFRHYVLRSRQRYLISAALISLGGLLASAFHTGQSSTYICPLVSGEMLRIWLFKNTSALLDAVLLIGVAEVSREWTNSPEEKRGPVIRLCGYLLLGVAAFWTVVGVIITLRHGRGGITLSVDDRYVQSAIGQGLLVTSLLAASLQLIPHFGILGLCMLAGFITIYTSSTTTLMEVQHPFPLIYSSNAITAYLAICAGMVTFLYVRAATEEDVKSLPKMNVMIRLSFVLLLGLGLIFAGLQPEVANVHPIDLLIFKSRIRHNDFISQARVSNSLKEAVEEYRRRYNQHPPPKFDQWYYYAISRGSMVVDDFDQIYTDLLPFRALPPQRLRELTHLLATNPVNDIGAISIRGGKPRVQDGIKPTHAWMVLAAAEMIEKFSEHLPDMDIAFNLDDQPRVAVPWGDISAMRDMASFQMPPEHALNGWSLDRGLGWAPIEPAYQTNETVFTDASWRGIFDEYVSRLCPPSSEARSRRVWDRREVCLSCIRPHSLGQFPTDWNLVTDICHQPDLGALHGFLIAPTAFGVSRELVPVFSQSSVSGFNDILYPSPWNYIDKAKYEPSEKFPDLEYEQKHSSMFWIGSTSEGMSNNGGWKGMGRQRFVHLVNNNTRSKVSVLLPTRQSRAYSYQILDGSAPSKDLGLQTEVSLAGPISHCGDCDDQERELGAAPTVDFQSNWAYRYLFDLDGAGFSGRFLPFLQSRSLPFKTGLFRQWFDSRITPWLHYVPVDLRLHGMWSTLAYFAGVDGELPEEGLLGWRRTRRKVRMEPHDKQGKLIAEEGRNWAAAALRKEDMEIYFFRLLLEWGRLTDDHRDILGFEMESED</sequence>
<keyword evidence="3" id="KW-0812">Transmembrane</keyword>
<feature type="transmembrane region" description="Helical" evidence="3">
    <location>
        <begin position="191"/>
        <end position="208"/>
    </location>
</feature>
<dbReference type="InterPro" id="IPR006598">
    <property type="entry name" value="CAP10"/>
</dbReference>
<feature type="transmembrane region" description="Helical" evidence="3">
    <location>
        <begin position="39"/>
        <end position="57"/>
    </location>
</feature>
<feature type="transmembrane region" description="Helical" evidence="3">
    <location>
        <begin position="228"/>
        <end position="247"/>
    </location>
</feature>
<keyword evidence="6" id="KW-1185">Reference proteome</keyword>
<dbReference type="PANTHER" id="PTHR12203">
    <property type="entry name" value="KDEL LYS-ASP-GLU-LEU CONTAINING - RELATED"/>
    <property type="match status" value="1"/>
</dbReference>
<dbReference type="GO" id="GO:0016740">
    <property type="term" value="F:transferase activity"/>
    <property type="evidence" value="ECO:0007669"/>
    <property type="project" value="UniProtKB-KW"/>
</dbReference>
<dbReference type="SMART" id="SM00672">
    <property type="entry name" value="CAP10"/>
    <property type="match status" value="1"/>
</dbReference>
<protein>
    <recommendedName>
        <fullName evidence="4">Glycosyl transferase CAP10 domain-containing protein</fullName>
    </recommendedName>
</protein>
<feature type="domain" description="Glycosyl transferase CAP10" evidence="4">
    <location>
        <begin position="669"/>
        <end position="984"/>
    </location>
</feature>
<evidence type="ECO:0000313" key="5">
    <source>
        <dbReference type="EMBL" id="TQB70612.1"/>
    </source>
</evidence>
<feature type="transmembrane region" description="Helical" evidence="3">
    <location>
        <begin position="130"/>
        <end position="147"/>
    </location>
</feature>
<keyword evidence="3" id="KW-1133">Transmembrane helix</keyword>
<evidence type="ECO:0000313" key="6">
    <source>
        <dbReference type="Proteomes" id="UP000319663"/>
    </source>
</evidence>
<comment type="similarity">
    <text evidence="1">Belongs to the glycosyltransferase 90 family.</text>
</comment>
<evidence type="ECO:0000256" key="2">
    <source>
        <dbReference type="ARBA" id="ARBA00022679"/>
    </source>
</evidence>
<keyword evidence="2" id="KW-0808">Transferase</keyword>
<dbReference type="InterPro" id="IPR051091">
    <property type="entry name" value="O-Glucosyltr/Glycosyltrsf_90"/>
</dbReference>
<evidence type="ECO:0000256" key="1">
    <source>
        <dbReference type="ARBA" id="ARBA00010118"/>
    </source>
</evidence>
<feature type="transmembrane region" description="Helical" evidence="3">
    <location>
        <begin position="398"/>
        <end position="417"/>
    </location>
</feature>
<name>A0A507QUF7_MONPU</name>
<feature type="transmembrane region" description="Helical" evidence="3">
    <location>
        <begin position="303"/>
        <end position="321"/>
    </location>
</feature>
<feature type="transmembrane region" description="Helical" evidence="3">
    <location>
        <begin position="267"/>
        <end position="288"/>
    </location>
</feature>
<gene>
    <name evidence="5" type="ORF">MPDQ_000283</name>
</gene>
<evidence type="ECO:0000259" key="4">
    <source>
        <dbReference type="SMART" id="SM00672"/>
    </source>
</evidence>
<dbReference type="Proteomes" id="UP000319663">
    <property type="component" value="Unassembled WGS sequence"/>
</dbReference>
<evidence type="ECO:0000256" key="3">
    <source>
        <dbReference type="SAM" id="Phobius"/>
    </source>
</evidence>
<feature type="transmembrane region" description="Helical" evidence="3">
    <location>
        <begin position="328"/>
        <end position="346"/>
    </location>
</feature>
<reference evidence="5 6" key="1">
    <citation type="submission" date="2019-06" db="EMBL/GenBank/DDBJ databases">
        <title>Wine fermentation using esterase from Monascus purpureus.</title>
        <authorList>
            <person name="Geng C."/>
            <person name="Zhang Y."/>
        </authorList>
    </citation>
    <scope>NUCLEOTIDE SEQUENCE [LARGE SCALE GENOMIC DNA]</scope>
    <source>
        <strain evidence="5">HQ1</strain>
    </source>
</reference>
<accession>A0A507QUF7</accession>
<dbReference type="OrthoDB" id="541052at2759"/>
<keyword evidence="3" id="KW-0472">Membrane</keyword>
<dbReference type="AlphaFoldDB" id="A0A507QUF7"/>
<dbReference type="PANTHER" id="PTHR12203:SF35">
    <property type="entry name" value="PROTEIN O-GLUCOSYLTRANSFERASE 1"/>
    <property type="match status" value="1"/>
</dbReference>
<feature type="transmembrane region" description="Helical" evidence="3">
    <location>
        <begin position="366"/>
        <end position="386"/>
    </location>
</feature>
<organism evidence="5 6">
    <name type="scientific">Monascus purpureus</name>
    <name type="common">Red mold</name>
    <name type="synonym">Monascus anka</name>
    <dbReference type="NCBI Taxonomy" id="5098"/>
    <lineage>
        <taxon>Eukaryota</taxon>
        <taxon>Fungi</taxon>
        <taxon>Dikarya</taxon>
        <taxon>Ascomycota</taxon>
        <taxon>Pezizomycotina</taxon>
        <taxon>Eurotiomycetes</taxon>
        <taxon>Eurotiomycetidae</taxon>
        <taxon>Eurotiales</taxon>
        <taxon>Aspergillaceae</taxon>
        <taxon>Monascus</taxon>
    </lineage>
</organism>
<comment type="caution">
    <text evidence="5">The sequence shown here is derived from an EMBL/GenBank/DDBJ whole genome shotgun (WGS) entry which is preliminary data.</text>
</comment>
<dbReference type="EMBL" id="VIFY01000101">
    <property type="protein sequence ID" value="TQB70612.1"/>
    <property type="molecule type" value="Genomic_DNA"/>
</dbReference>
<proteinExistence type="inferred from homology"/>
<feature type="transmembrane region" description="Helical" evidence="3">
    <location>
        <begin position="101"/>
        <end position="118"/>
    </location>
</feature>